<dbReference type="GO" id="GO:0008654">
    <property type="term" value="P:phospholipid biosynthetic process"/>
    <property type="evidence" value="ECO:0007669"/>
    <property type="project" value="InterPro"/>
</dbReference>
<proteinExistence type="inferred from homology"/>
<evidence type="ECO:0000256" key="2">
    <source>
        <dbReference type="RuleBase" id="RU003750"/>
    </source>
</evidence>
<evidence type="ECO:0008006" key="6">
    <source>
        <dbReference type="Google" id="ProtNLM"/>
    </source>
</evidence>
<feature type="transmembrane region" description="Helical" evidence="3">
    <location>
        <begin position="65"/>
        <end position="90"/>
    </location>
</feature>
<dbReference type="Pfam" id="PF01066">
    <property type="entry name" value="CDP-OH_P_transf"/>
    <property type="match status" value="1"/>
</dbReference>
<dbReference type="InterPro" id="IPR000462">
    <property type="entry name" value="CDP-OH_P_trans"/>
</dbReference>
<evidence type="ECO:0000313" key="4">
    <source>
        <dbReference type="EMBL" id="ALU11771.1"/>
    </source>
</evidence>
<feature type="transmembrane region" description="Helical" evidence="3">
    <location>
        <begin position="168"/>
        <end position="186"/>
    </location>
</feature>
<protein>
    <recommendedName>
        <fullName evidence="6">CDP-alcohol phosphatidyltransferase</fullName>
    </recommendedName>
</protein>
<dbReference type="GeneID" id="30680301"/>
<keyword evidence="3" id="KW-0472">Membrane</keyword>
<keyword evidence="5" id="KW-1185">Reference proteome</keyword>
<feature type="transmembrane region" description="Helical" evidence="3">
    <location>
        <begin position="228"/>
        <end position="248"/>
    </location>
</feature>
<keyword evidence="1 2" id="KW-0808">Transferase</keyword>
<feature type="transmembrane region" description="Helical" evidence="3">
    <location>
        <begin position="191"/>
        <end position="208"/>
    </location>
</feature>
<dbReference type="AlphaFoldDB" id="A0A0U3E1G7"/>
<feature type="transmembrane region" description="Helical" evidence="3">
    <location>
        <begin position="141"/>
        <end position="162"/>
    </location>
</feature>
<dbReference type="STRING" id="940295.EYM_04555"/>
<comment type="similarity">
    <text evidence="2">Belongs to the CDP-alcohol phosphatidyltransferase class-I family.</text>
</comment>
<organism evidence="4 5">
    <name type="scientific">Ignicoccus islandicus DSM 13165</name>
    <dbReference type="NCBI Taxonomy" id="940295"/>
    <lineage>
        <taxon>Archaea</taxon>
        <taxon>Thermoproteota</taxon>
        <taxon>Thermoprotei</taxon>
        <taxon>Desulfurococcales</taxon>
        <taxon>Desulfurococcaceae</taxon>
        <taxon>Ignicoccus</taxon>
    </lineage>
</organism>
<dbReference type="InterPro" id="IPR048254">
    <property type="entry name" value="CDP_ALCOHOL_P_TRANSF_CS"/>
</dbReference>
<evidence type="ECO:0000256" key="3">
    <source>
        <dbReference type="SAM" id="Phobius"/>
    </source>
</evidence>
<evidence type="ECO:0000313" key="5">
    <source>
        <dbReference type="Proteomes" id="UP000060778"/>
    </source>
</evidence>
<evidence type="ECO:0000256" key="1">
    <source>
        <dbReference type="ARBA" id="ARBA00022679"/>
    </source>
</evidence>
<name>A0A0U3E1G7_9CREN</name>
<dbReference type="KEGG" id="iis:EYM_04555"/>
<dbReference type="InterPro" id="IPR043130">
    <property type="entry name" value="CDP-OH_PTrfase_TM_dom"/>
</dbReference>
<dbReference type="EMBL" id="CP006867">
    <property type="protein sequence ID" value="ALU11771.1"/>
    <property type="molecule type" value="Genomic_DNA"/>
</dbReference>
<feature type="transmembrane region" description="Helical" evidence="3">
    <location>
        <begin position="20"/>
        <end position="44"/>
    </location>
</feature>
<dbReference type="GO" id="GO:0016020">
    <property type="term" value="C:membrane"/>
    <property type="evidence" value="ECO:0007669"/>
    <property type="project" value="InterPro"/>
</dbReference>
<dbReference type="RefSeq" id="WP_257720655.1">
    <property type="nucleotide sequence ID" value="NZ_CP006867.1"/>
</dbReference>
<feature type="transmembrane region" description="Helical" evidence="3">
    <location>
        <begin position="110"/>
        <end position="129"/>
    </location>
</feature>
<accession>A0A0U3E1G7</accession>
<dbReference type="Proteomes" id="UP000060778">
    <property type="component" value="Chromosome"/>
</dbReference>
<dbReference type="GO" id="GO:0016780">
    <property type="term" value="F:phosphotransferase activity, for other substituted phosphate groups"/>
    <property type="evidence" value="ECO:0007669"/>
    <property type="project" value="InterPro"/>
</dbReference>
<keyword evidence="3" id="KW-0812">Transmembrane</keyword>
<dbReference type="Gene3D" id="1.20.120.1760">
    <property type="match status" value="1"/>
</dbReference>
<keyword evidence="3" id="KW-1133">Transmembrane helix</keyword>
<sequence length="273" mass="29928">MTVMSLPFSLAFLYYSWQRDYFLAIAFLLLSSLMDVLDGALARATGRTSRAGSFLDSSIDRINDVIIAAALPSIGAPWFLAFLWATGALITSTLRAAAEMDGIKGEGVGIMERGDRIVAVLIVFVIRIVESNMSLPTPKYSVALVAGIDALIWITVVQRALFYGSVKALWMGSVESSIVLVSILLGKAYDVYGFLGATGILGYVYLIAKWLSLGFRYPLSVYDSVLDSLSLFSLVWLQGAPFWLFYVIRMSMYYLSLRGTLFSSIRGKGPGVR</sequence>
<dbReference type="PROSITE" id="PS00379">
    <property type="entry name" value="CDP_ALCOHOL_P_TRANSF"/>
    <property type="match status" value="1"/>
</dbReference>
<reference evidence="4 5" key="1">
    <citation type="submission" date="2013-11" db="EMBL/GenBank/DDBJ databases">
        <title>Comparative genomics of Ignicoccus.</title>
        <authorList>
            <person name="Podar M."/>
        </authorList>
    </citation>
    <scope>NUCLEOTIDE SEQUENCE [LARGE SCALE GENOMIC DNA]</scope>
    <source>
        <strain evidence="4 5">DSM 13165</strain>
    </source>
</reference>
<gene>
    <name evidence="4" type="ORF">EYM_04555</name>
</gene>